<evidence type="ECO:0000256" key="1">
    <source>
        <dbReference type="ARBA" id="ARBA00001946"/>
    </source>
</evidence>
<comment type="similarity">
    <text evidence="5">Belongs to the PPase family.</text>
</comment>
<dbReference type="GO" id="GO:0006796">
    <property type="term" value="P:phosphate-containing compound metabolic process"/>
    <property type="evidence" value="ECO:0007669"/>
    <property type="project" value="InterPro"/>
</dbReference>
<accession>A0A2V3DWM4</accession>
<feature type="binding site" evidence="5">
    <location>
        <position position="104"/>
    </location>
    <ligand>
        <name>Mg(2+)</name>
        <dbReference type="ChEBI" id="CHEBI:18420"/>
        <label>1</label>
    </ligand>
</feature>
<feature type="binding site" evidence="5">
    <location>
        <position position="31"/>
    </location>
    <ligand>
        <name>substrate</name>
    </ligand>
</feature>
<evidence type="ECO:0000313" key="7">
    <source>
        <dbReference type="Proteomes" id="UP000246303"/>
    </source>
</evidence>
<dbReference type="SUPFAM" id="SSF50324">
    <property type="entry name" value="Inorganic pyrophosphatase"/>
    <property type="match status" value="1"/>
</dbReference>
<dbReference type="HAMAP" id="MF_00209">
    <property type="entry name" value="Inorganic_PPase"/>
    <property type="match status" value="1"/>
</dbReference>
<keyword evidence="3 5" id="KW-0378">Hydrolase</keyword>
<evidence type="ECO:0000256" key="3">
    <source>
        <dbReference type="ARBA" id="ARBA00022801"/>
    </source>
</evidence>
<feature type="binding site" evidence="5">
    <location>
        <position position="67"/>
    </location>
    <ligand>
        <name>Mg(2+)</name>
        <dbReference type="ChEBI" id="CHEBI:18420"/>
        <label>1</label>
    </ligand>
</feature>
<feature type="binding site" evidence="5">
    <location>
        <position position="142"/>
    </location>
    <ligand>
        <name>substrate</name>
    </ligand>
</feature>
<feature type="binding site" evidence="5">
    <location>
        <position position="104"/>
    </location>
    <ligand>
        <name>Mg(2+)</name>
        <dbReference type="ChEBI" id="CHEBI:18420"/>
        <label>3</label>
    </ligand>
</feature>
<keyword evidence="2 5" id="KW-0479">Metal-binding</keyword>
<comment type="cofactor">
    <cofactor evidence="1 5">
        <name>Mg(2+)</name>
        <dbReference type="ChEBI" id="CHEBI:18420"/>
    </cofactor>
</comment>
<dbReference type="PANTHER" id="PTHR10286">
    <property type="entry name" value="INORGANIC PYROPHOSPHATASE"/>
    <property type="match status" value="1"/>
</dbReference>
<keyword evidence="7" id="KW-1185">Reference proteome</keyword>
<keyword evidence="4 5" id="KW-0460">Magnesium</keyword>
<sequence length="179" mass="19946">MPDYNKLLSCGDYQQGLLTGVIDIPHGSSHKIEWDRTTGLFHLDRVDPGIFAKPVNYGFIPQTLDEDGDELDILCITREPLVTGLVVHARILGLLNFRDGEDMDYKILTVPVDDRDSGGAIRSIDDVPSRLKQQIEHHFNHYKDFQTDTQTQVLGWGGLEDAIAIVAACSDRWAASQAV</sequence>
<dbReference type="RefSeq" id="WP_110104808.1">
    <property type="nucleotide sequence ID" value="NZ_JACBZZ010000001.1"/>
</dbReference>
<dbReference type="Pfam" id="PF00719">
    <property type="entry name" value="Pyrophosphatase"/>
    <property type="match status" value="1"/>
</dbReference>
<comment type="caution">
    <text evidence="5">Lacks conserved residue(s) required for the propagation of feature annotation.</text>
</comment>
<dbReference type="InterPro" id="IPR036649">
    <property type="entry name" value="Pyrophosphatase_sf"/>
</dbReference>
<evidence type="ECO:0000313" key="6">
    <source>
        <dbReference type="EMBL" id="PXA69523.1"/>
    </source>
</evidence>
<dbReference type="AlphaFoldDB" id="A0A2V3DWM4"/>
<comment type="catalytic activity">
    <reaction evidence="5">
        <text>diphosphate + H2O = 2 phosphate + H(+)</text>
        <dbReference type="Rhea" id="RHEA:24576"/>
        <dbReference type="ChEBI" id="CHEBI:15377"/>
        <dbReference type="ChEBI" id="CHEBI:15378"/>
        <dbReference type="ChEBI" id="CHEBI:33019"/>
        <dbReference type="ChEBI" id="CHEBI:43474"/>
        <dbReference type="EC" id="3.6.1.1"/>
    </reaction>
</comment>
<comment type="subunit">
    <text evidence="5">Homohexamer.</text>
</comment>
<feature type="active site" description="Proton acceptor" evidence="5">
    <location>
        <position position="104"/>
    </location>
</feature>
<protein>
    <recommendedName>
        <fullName evidence="5">Inorganic pyrophosphatase</fullName>
        <ecNumber evidence="5">3.6.1.1</ecNumber>
    </recommendedName>
    <alternativeName>
        <fullName evidence="5">Pyrophosphate phospho-hydrolase</fullName>
        <shortName evidence="5">PPase</shortName>
    </alternativeName>
</protein>
<dbReference type="CDD" id="cd00412">
    <property type="entry name" value="pyrophosphatase"/>
    <property type="match status" value="1"/>
</dbReference>
<dbReference type="InterPro" id="IPR008162">
    <property type="entry name" value="Pyrophosphatase"/>
</dbReference>
<evidence type="ECO:0000256" key="2">
    <source>
        <dbReference type="ARBA" id="ARBA00022723"/>
    </source>
</evidence>
<gene>
    <name evidence="5" type="primary">ppa</name>
    <name evidence="6" type="ORF">CVS29_03000</name>
</gene>
<dbReference type="EC" id="3.6.1.1" evidence="5"/>
<dbReference type="EMBL" id="QHLZ01000001">
    <property type="protein sequence ID" value="PXA69523.1"/>
    <property type="molecule type" value="Genomic_DNA"/>
</dbReference>
<comment type="caution">
    <text evidence="6">The sequence shown here is derived from an EMBL/GenBank/DDBJ whole genome shotgun (WGS) entry which is preliminary data.</text>
</comment>
<dbReference type="Proteomes" id="UP000246303">
    <property type="component" value="Unassembled WGS sequence"/>
</dbReference>
<proteinExistence type="inferred from homology"/>
<feature type="binding site" evidence="5">
    <location>
        <position position="99"/>
    </location>
    <ligand>
        <name>Mg(2+)</name>
        <dbReference type="ChEBI" id="CHEBI:18420"/>
        <label>3</label>
    </ligand>
</feature>
<comment type="function">
    <text evidence="5">Catalyzes the hydrolysis of inorganic pyrophosphate (PPi) forming two phosphate ions.</text>
</comment>
<feature type="binding site" evidence="5">
    <location>
        <position position="45"/>
    </location>
    <ligand>
        <name>substrate</name>
    </ligand>
</feature>
<name>A0A2V3DWM4_9MICC</name>
<keyword evidence="5" id="KW-0963">Cytoplasm</keyword>
<feature type="binding site" evidence="5">
    <location>
        <position position="72"/>
    </location>
    <ligand>
        <name>Mg(2+)</name>
        <dbReference type="ChEBI" id="CHEBI:18420"/>
        <label>1</label>
    </ligand>
</feature>
<dbReference type="OrthoDB" id="5187599at2"/>
<feature type="binding site" evidence="5">
    <location>
        <position position="72"/>
    </location>
    <ligand>
        <name>Mg(2+)</name>
        <dbReference type="ChEBI" id="CHEBI:18420"/>
        <label>2</label>
    </ligand>
</feature>
<evidence type="ECO:0000256" key="5">
    <source>
        <dbReference type="HAMAP-Rule" id="MF_00209"/>
    </source>
</evidence>
<dbReference type="PROSITE" id="PS00387">
    <property type="entry name" value="PPASE"/>
    <property type="match status" value="1"/>
</dbReference>
<evidence type="ECO:0000256" key="4">
    <source>
        <dbReference type="ARBA" id="ARBA00022842"/>
    </source>
</evidence>
<dbReference type="GO" id="GO:0004427">
    <property type="term" value="F:inorganic diphosphate phosphatase activity"/>
    <property type="evidence" value="ECO:0007669"/>
    <property type="project" value="UniProtKB-UniRule"/>
</dbReference>
<organism evidence="6 7">
    <name type="scientific">Arthrobacter psychrochitiniphilus</name>
    <dbReference type="NCBI Taxonomy" id="291045"/>
    <lineage>
        <taxon>Bacteria</taxon>
        <taxon>Bacillati</taxon>
        <taxon>Actinomycetota</taxon>
        <taxon>Actinomycetes</taxon>
        <taxon>Micrococcales</taxon>
        <taxon>Micrococcaceae</taxon>
        <taxon>Arthrobacter</taxon>
    </lineage>
</organism>
<reference evidence="6 7" key="1">
    <citation type="submission" date="2018-05" db="EMBL/GenBank/DDBJ databases">
        <title>Genetic diversity of glacier-inhabiting Cryobacterium bacteria in China and description of Cryobacterium mengkeensis sp. nov. and Arthrobacter glacialis sp. nov.</title>
        <authorList>
            <person name="Liu Q."/>
            <person name="Xin Y.-H."/>
        </authorList>
    </citation>
    <scope>NUCLEOTIDE SEQUENCE [LARGE SCALE GENOMIC DNA]</scope>
    <source>
        <strain evidence="6 7">GP3</strain>
    </source>
</reference>
<dbReference type="Gene3D" id="3.90.80.10">
    <property type="entry name" value="Inorganic pyrophosphatase"/>
    <property type="match status" value="1"/>
</dbReference>
<dbReference type="GO" id="GO:0000287">
    <property type="term" value="F:magnesium ion binding"/>
    <property type="evidence" value="ECO:0007669"/>
    <property type="project" value="UniProtKB-UniRule"/>
</dbReference>
<comment type="subcellular location">
    <subcellularLocation>
        <location evidence="5">Cytoplasm</location>
    </subcellularLocation>
</comment>
<dbReference type="GO" id="GO:0005737">
    <property type="term" value="C:cytoplasm"/>
    <property type="evidence" value="ECO:0007669"/>
    <property type="project" value="UniProtKB-SubCell"/>
</dbReference>
<feature type="binding site" evidence="5">
    <location>
        <position position="57"/>
    </location>
    <ligand>
        <name>substrate</name>
    </ligand>
</feature>